<evidence type="ECO:0000256" key="1">
    <source>
        <dbReference type="ARBA" id="ARBA00005801"/>
    </source>
</evidence>
<dbReference type="InterPro" id="IPR050882">
    <property type="entry name" value="Prepilin_peptidase/N-MTase"/>
</dbReference>
<evidence type="ECO:0000313" key="6">
    <source>
        <dbReference type="Proteomes" id="UP000430368"/>
    </source>
</evidence>
<dbReference type="Pfam" id="PF01478">
    <property type="entry name" value="Peptidase_A24"/>
    <property type="match status" value="1"/>
</dbReference>
<feature type="transmembrane region" description="Helical" evidence="3">
    <location>
        <begin position="101"/>
        <end position="120"/>
    </location>
</feature>
<accession>A0ABX6GHN8</accession>
<dbReference type="PRINTS" id="PR00864">
    <property type="entry name" value="PREPILNPTASE"/>
</dbReference>
<keyword evidence="3" id="KW-1133">Transmembrane helix</keyword>
<feature type="transmembrane region" description="Helical" evidence="3">
    <location>
        <begin position="230"/>
        <end position="249"/>
    </location>
</feature>
<evidence type="ECO:0000259" key="4">
    <source>
        <dbReference type="Pfam" id="PF01478"/>
    </source>
</evidence>
<protein>
    <submittedName>
        <fullName evidence="5">Prepilin peptidase</fullName>
    </submittedName>
</protein>
<dbReference type="InterPro" id="IPR014032">
    <property type="entry name" value="Peptidase_A24A_bac"/>
</dbReference>
<feature type="transmembrane region" description="Helical" evidence="3">
    <location>
        <begin position="15"/>
        <end position="35"/>
    </location>
</feature>
<keyword evidence="6" id="KW-1185">Reference proteome</keyword>
<feature type="transmembrane region" description="Helical" evidence="3">
    <location>
        <begin position="76"/>
        <end position="95"/>
    </location>
</feature>
<reference evidence="5 6" key="1">
    <citation type="submission" date="2019-07" db="EMBL/GenBank/DDBJ databases">
        <title>Serratia dokdonensis sp. nov., an elicitor of systemic resistance in Nicotiana Tabacum.</title>
        <authorList>
            <person name="Son J.-S."/>
            <person name="Hwang Y.-J."/>
            <person name="Lee S.-Y."/>
            <person name="Ghim S.-Y."/>
        </authorList>
    </citation>
    <scope>NUCLEOTIDE SEQUENCE [LARGE SCALE GENOMIC DNA]</scope>
    <source>
        <strain evidence="5 6">KUDC3025</strain>
    </source>
</reference>
<feature type="transmembrane region" description="Helical" evidence="3">
    <location>
        <begin position="127"/>
        <end position="145"/>
    </location>
</feature>
<keyword evidence="3" id="KW-0472">Membrane</keyword>
<feature type="domain" description="Prepilin type IV endopeptidase peptidase" evidence="4">
    <location>
        <begin position="105"/>
        <end position="212"/>
    </location>
</feature>
<dbReference type="PANTHER" id="PTHR30487:SF0">
    <property type="entry name" value="PREPILIN LEADER PEPTIDASE_N-METHYLTRANSFERASE-RELATED"/>
    <property type="match status" value="1"/>
</dbReference>
<keyword evidence="3" id="KW-0812">Transmembrane</keyword>
<sequence>MNTFARLAAAYPECWLGLLMLSGWAVGGVMSRVALQLPSLLEHRWRQAALRQLKLPAADEAAALWRCLGKRAPESGCLPAALAHALLFMLVGLWLPPGWRLLALLLFCTLVLTLSIIDFNTMLLPDVLTLPLLWLGLLCNLNGWFVPLDQAVIGAAAGYMALWLLFWLFKLGSGKEALGYGDFKLTAALGAWCGWQSLPTLLLLAAGGGLAYRLLRCAWNKHGAQQPLAFGPWLGMSGLVNLLFFIVPISY</sequence>
<dbReference type="EMBL" id="CP041764">
    <property type="protein sequence ID" value="QHA85770.1"/>
    <property type="molecule type" value="Genomic_DNA"/>
</dbReference>
<evidence type="ECO:0000256" key="2">
    <source>
        <dbReference type="RuleBase" id="RU003793"/>
    </source>
</evidence>
<name>A0ABX6GHN8_9GAMM</name>
<feature type="transmembrane region" description="Helical" evidence="3">
    <location>
        <begin position="189"/>
        <end position="210"/>
    </location>
</feature>
<organism evidence="5 6">
    <name type="scientific">Serratia rhizosphaerae</name>
    <dbReference type="NCBI Taxonomy" id="2597702"/>
    <lineage>
        <taxon>Bacteria</taxon>
        <taxon>Pseudomonadati</taxon>
        <taxon>Pseudomonadota</taxon>
        <taxon>Gammaproteobacteria</taxon>
        <taxon>Enterobacterales</taxon>
        <taxon>Yersiniaceae</taxon>
        <taxon>Serratia</taxon>
    </lineage>
</organism>
<feature type="transmembrane region" description="Helical" evidence="3">
    <location>
        <begin position="151"/>
        <end position="169"/>
    </location>
</feature>
<dbReference type="InterPro" id="IPR000045">
    <property type="entry name" value="Prepilin_IV_endopep_pep"/>
</dbReference>
<comment type="similarity">
    <text evidence="1 2">Belongs to the peptidase A24 family.</text>
</comment>
<evidence type="ECO:0000313" key="5">
    <source>
        <dbReference type="EMBL" id="QHA85770.1"/>
    </source>
</evidence>
<dbReference type="PANTHER" id="PTHR30487">
    <property type="entry name" value="TYPE 4 PREPILIN-LIKE PROTEINS LEADER PEPTIDE-PROCESSING ENZYME"/>
    <property type="match status" value="1"/>
</dbReference>
<dbReference type="Proteomes" id="UP000430368">
    <property type="component" value="Chromosome"/>
</dbReference>
<proteinExistence type="inferred from homology"/>
<dbReference type="Gene3D" id="1.20.120.1220">
    <property type="match status" value="1"/>
</dbReference>
<dbReference type="RefSeq" id="WP_160027306.1">
    <property type="nucleotide sequence ID" value="NZ_CP041764.1"/>
</dbReference>
<evidence type="ECO:0000256" key="3">
    <source>
        <dbReference type="SAM" id="Phobius"/>
    </source>
</evidence>
<gene>
    <name evidence="5" type="ORF">FO014_01590</name>
</gene>